<protein>
    <recommendedName>
        <fullName evidence="4">Secreted protein</fullName>
    </recommendedName>
</protein>
<evidence type="ECO:0000313" key="2">
    <source>
        <dbReference type="EMBL" id="KAF2274336.1"/>
    </source>
</evidence>
<dbReference type="AlphaFoldDB" id="A0A6A6JFD0"/>
<organism evidence="2 3">
    <name type="scientific">Westerdykella ornata</name>
    <dbReference type="NCBI Taxonomy" id="318751"/>
    <lineage>
        <taxon>Eukaryota</taxon>
        <taxon>Fungi</taxon>
        <taxon>Dikarya</taxon>
        <taxon>Ascomycota</taxon>
        <taxon>Pezizomycotina</taxon>
        <taxon>Dothideomycetes</taxon>
        <taxon>Pleosporomycetidae</taxon>
        <taxon>Pleosporales</taxon>
        <taxon>Sporormiaceae</taxon>
        <taxon>Westerdykella</taxon>
    </lineage>
</organism>
<accession>A0A6A6JFD0</accession>
<keyword evidence="3" id="KW-1185">Reference proteome</keyword>
<dbReference type="EMBL" id="ML986503">
    <property type="protein sequence ID" value="KAF2274336.1"/>
    <property type="molecule type" value="Genomic_DNA"/>
</dbReference>
<dbReference type="RefSeq" id="XP_033651875.1">
    <property type="nucleotide sequence ID" value="XM_033793084.1"/>
</dbReference>
<feature type="chain" id="PRO_5025485221" description="Secreted protein" evidence="1">
    <location>
        <begin position="22"/>
        <end position="122"/>
    </location>
</feature>
<evidence type="ECO:0000256" key="1">
    <source>
        <dbReference type="SAM" id="SignalP"/>
    </source>
</evidence>
<reference evidence="2" key="1">
    <citation type="journal article" date="2020" name="Stud. Mycol.">
        <title>101 Dothideomycetes genomes: a test case for predicting lifestyles and emergence of pathogens.</title>
        <authorList>
            <person name="Haridas S."/>
            <person name="Albert R."/>
            <person name="Binder M."/>
            <person name="Bloem J."/>
            <person name="Labutti K."/>
            <person name="Salamov A."/>
            <person name="Andreopoulos B."/>
            <person name="Baker S."/>
            <person name="Barry K."/>
            <person name="Bills G."/>
            <person name="Bluhm B."/>
            <person name="Cannon C."/>
            <person name="Castanera R."/>
            <person name="Culley D."/>
            <person name="Daum C."/>
            <person name="Ezra D."/>
            <person name="Gonzalez J."/>
            <person name="Henrissat B."/>
            <person name="Kuo A."/>
            <person name="Liang C."/>
            <person name="Lipzen A."/>
            <person name="Lutzoni F."/>
            <person name="Magnuson J."/>
            <person name="Mondo S."/>
            <person name="Nolan M."/>
            <person name="Ohm R."/>
            <person name="Pangilinan J."/>
            <person name="Park H.-J."/>
            <person name="Ramirez L."/>
            <person name="Alfaro M."/>
            <person name="Sun H."/>
            <person name="Tritt A."/>
            <person name="Yoshinaga Y."/>
            <person name="Zwiers L.-H."/>
            <person name="Turgeon B."/>
            <person name="Goodwin S."/>
            <person name="Spatafora J."/>
            <person name="Crous P."/>
            <person name="Grigoriev I."/>
        </authorList>
    </citation>
    <scope>NUCLEOTIDE SEQUENCE</scope>
    <source>
        <strain evidence="2">CBS 379.55</strain>
    </source>
</reference>
<keyword evidence="1" id="KW-0732">Signal</keyword>
<dbReference type="GeneID" id="54546259"/>
<evidence type="ECO:0000313" key="3">
    <source>
        <dbReference type="Proteomes" id="UP000800097"/>
    </source>
</evidence>
<sequence length="122" mass="13092">MLGWLVARLSINTCRITICLAAETWTLMSGWMGVQNYGSGHDDLMGCSPIKHRTRPISRPGRAPIYSVVGGCTAGGSETWRGVVGAWGVAVVYRAGCALTLLKAFAGRRAGRRGVVDRWING</sequence>
<name>A0A6A6JFD0_WESOR</name>
<evidence type="ECO:0008006" key="4">
    <source>
        <dbReference type="Google" id="ProtNLM"/>
    </source>
</evidence>
<gene>
    <name evidence="2" type="ORF">EI97DRAFT_126427</name>
</gene>
<proteinExistence type="predicted"/>
<dbReference type="Proteomes" id="UP000800097">
    <property type="component" value="Unassembled WGS sequence"/>
</dbReference>
<feature type="signal peptide" evidence="1">
    <location>
        <begin position="1"/>
        <end position="21"/>
    </location>
</feature>